<dbReference type="EMBL" id="CP133618">
    <property type="protein sequence ID" value="WMV37635.1"/>
    <property type="molecule type" value="Genomic_DNA"/>
</dbReference>
<dbReference type="GO" id="GO:0008270">
    <property type="term" value="F:zinc ion binding"/>
    <property type="evidence" value="ECO:0007669"/>
    <property type="project" value="UniProtKB-KW"/>
</dbReference>
<keyword evidence="1" id="KW-0479">Metal-binding</keyword>
<dbReference type="Proteomes" id="UP001234989">
    <property type="component" value="Chromosome 7"/>
</dbReference>
<feature type="transmembrane region" description="Helical" evidence="2">
    <location>
        <begin position="229"/>
        <end position="250"/>
    </location>
</feature>
<proteinExistence type="predicted"/>
<dbReference type="InterPro" id="IPR001878">
    <property type="entry name" value="Znf_CCHC"/>
</dbReference>
<keyword evidence="1" id="KW-0863">Zinc-finger</keyword>
<dbReference type="PROSITE" id="PS50158">
    <property type="entry name" value="ZF_CCHC"/>
    <property type="match status" value="1"/>
</dbReference>
<evidence type="ECO:0000256" key="1">
    <source>
        <dbReference type="PROSITE-ProRule" id="PRU00047"/>
    </source>
</evidence>
<keyword evidence="1" id="KW-0862">Zinc</keyword>
<gene>
    <name evidence="4" type="ORF">MTR67_031020</name>
</gene>
<dbReference type="Gene3D" id="3.10.10.10">
    <property type="entry name" value="HIV Type 1 Reverse Transcriptase, subunit A, domain 1"/>
    <property type="match status" value="1"/>
</dbReference>
<evidence type="ECO:0000313" key="5">
    <source>
        <dbReference type="Proteomes" id="UP001234989"/>
    </source>
</evidence>
<dbReference type="InterPro" id="IPR043502">
    <property type="entry name" value="DNA/RNA_pol_sf"/>
</dbReference>
<dbReference type="SUPFAM" id="SSF56672">
    <property type="entry name" value="DNA/RNA polymerases"/>
    <property type="match status" value="1"/>
</dbReference>
<evidence type="ECO:0000313" key="4">
    <source>
        <dbReference type="EMBL" id="WMV37635.1"/>
    </source>
</evidence>
<keyword evidence="2" id="KW-0812">Transmembrane</keyword>
<dbReference type="InterPro" id="IPR053134">
    <property type="entry name" value="RNA-dir_DNA_polymerase"/>
</dbReference>
<feature type="transmembrane region" description="Helical" evidence="2">
    <location>
        <begin position="190"/>
        <end position="209"/>
    </location>
</feature>
<organism evidence="4 5">
    <name type="scientific">Solanum verrucosum</name>
    <dbReference type="NCBI Taxonomy" id="315347"/>
    <lineage>
        <taxon>Eukaryota</taxon>
        <taxon>Viridiplantae</taxon>
        <taxon>Streptophyta</taxon>
        <taxon>Embryophyta</taxon>
        <taxon>Tracheophyta</taxon>
        <taxon>Spermatophyta</taxon>
        <taxon>Magnoliopsida</taxon>
        <taxon>eudicotyledons</taxon>
        <taxon>Gunneridae</taxon>
        <taxon>Pentapetalae</taxon>
        <taxon>asterids</taxon>
        <taxon>lamiids</taxon>
        <taxon>Solanales</taxon>
        <taxon>Solanaceae</taxon>
        <taxon>Solanoideae</taxon>
        <taxon>Solaneae</taxon>
        <taxon>Solanum</taxon>
    </lineage>
</organism>
<feature type="domain" description="CCHC-type" evidence="3">
    <location>
        <begin position="120"/>
        <end position="133"/>
    </location>
</feature>
<dbReference type="GO" id="GO:0003676">
    <property type="term" value="F:nucleic acid binding"/>
    <property type="evidence" value="ECO:0007669"/>
    <property type="project" value="InterPro"/>
</dbReference>
<evidence type="ECO:0000259" key="3">
    <source>
        <dbReference type="PROSITE" id="PS50158"/>
    </source>
</evidence>
<reference evidence="4" key="1">
    <citation type="submission" date="2023-08" db="EMBL/GenBank/DDBJ databases">
        <title>A de novo genome assembly of Solanum verrucosum Schlechtendal, a Mexican diploid species geographically isolated from the other diploid A-genome species in potato relatives.</title>
        <authorList>
            <person name="Hosaka K."/>
        </authorList>
    </citation>
    <scope>NUCLEOTIDE SEQUENCE</scope>
    <source>
        <tissue evidence="4">Young leaves</tissue>
    </source>
</reference>
<dbReference type="PANTHER" id="PTHR24559:SF444">
    <property type="entry name" value="REVERSE TRANSCRIPTASE DOMAIN-CONTAINING PROTEIN"/>
    <property type="match status" value="1"/>
</dbReference>
<dbReference type="PANTHER" id="PTHR24559">
    <property type="entry name" value="TRANSPOSON TY3-I GAG-POL POLYPROTEIN"/>
    <property type="match status" value="1"/>
</dbReference>
<sequence length="267" mass="30446">MTVKEYSLKITHLSKYAPSMVADFRPRMSKFISSVSKTVLKCRTVMLIKEMEIPIFMTHAHYIEEENVKGNEWESKRARTSSGDYSQQNLAVAITLSFFRIRKKCSKKNSGECVAGSGGCFGCGKSGHIWRECTLAEKKGRDIRQKTLSNFSTSLVGRLTSRVLLLVRVEDNAKIGSMLCRLDMIMKIPLMYLLGASVFSKIDLILSYHQLRVRGCVILKTTFKPMYGHYEFIVMPFGLTNALGALMNLTRRVFKQYLDMFCHCLCR</sequence>
<accession>A0AAF0U1P3</accession>
<dbReference type="Gene3D" id="3.30.70.270">
    <property type="match status" value="1"/>
</dbReference>
<dbReference type="Gene3D" id="4.10.60.10">
    <property type="entry name" value="Zinc finger, CCHC-type"/>
    <property type="match status" value="1"/>
</dbReference>
<keyword evidence="2" id="KW-1133">Transmembrane helix</keyword>
<keyword evidence="2" id="KW-0472">Membrane</keyword>
<name>A0AAF0U1P3_SOLVR</name>
<protein>
    <recommendedName>
        <fullName evidence="3">CCHC-type domain-containing protein</fullName>
    </recommendedName>
</protein>
<dbReference type="AlphaFoldDB" id="A0AAF0U1P3"/>
<evidence type="ECO:0000256" key="2">
    <source>
        <dbReference type="SAM" id="Phobius"/>
    </source>
</evidence>
<dbReference type="InterPro" id="IPR043128">
    <property type="entry name" value="Rev_trsase/Diguanyl_cyclase"/>
</dbReference>
<keyword evidence="5" id="KW-1185">Reference proteome</keyword>